<keyword evidence="2" id="KW-1185">Reference proteome</keyword>
<protein>
    <recommendedName>
        <fullName evidence="3">TonB-dependent receptor</fullName>
    </recommendedName>
</protein>
<organism evidence="1 2">
    <name type="scientific">Flavobacterium fryxellicola</name>
    <dbReference type="NCBI Taxonomy" id="249352"/>
    <lineage>
        <taxon>Bacteria</taxon>
        <taxon>Pseudomonadati</taxon>
        <taxon>Bacteroidota</taxon>
        <taxon>Flavobacteriia</taxon>
        <taxon>Flavobacteriales</taxon>
        <taxon>Flavobacteriaceae</taxon>
        <taxon>Flavobacterium</taxon>
    </lineage>
</organism>
<evidence type="ECO:0000313" key="2">
    <source>
        <dbReference type="Proteomes" id="UP000077164"/>
    </source>
</evidence>
<accession>A0A167U299</accession>
<gene>
    <name evidence="1" type="ORF">FBFR_16040</name>
</gene>
<dbReference type="InterPro" id="IPR008969">
    <property type="entry name" value="CarboxyPept-like_regulatory"/>
</dbReference>
<evidence type="ECO:0008006" key="3">
    <source>
        <dbReference type="Google" id="ProtNLM"/>
    </source>
</evidence>
<dbReference type="RefSeq" id="WP_066083100.1">
    <property type="nucleotide sequence ID" value="NZ_FRDK01000001.1"/>
</dbReference>
<comment type="caution">
    <text evidence="1">The sequence shown here is derived from an EMBL/GenBank/DDBJ whole genome shotgun (WGS) entry which is preliminary data.</text>
</comment>
<reference evidence="1 2" key="1">
    <citation type="submission" date="2016-03" db="EMBL/GenBank/DDBJ databases">
        <title>Draft genome sequence of Flavobacterium fryxellicola DSM 16209.</title>
        <authorList>
            <person name="Shin S.-K."/>
            <person name="Yi H."/>
        </authorList>
    </citation>
    <scope>NUCLEOTIDE SEQUENCE [LARGE SCALE GENOMIC DNA]</scope>
    <source>
        <strain evidence="1 2">DSM 16209</strain>
    </source>
</reference>
<dbReference type="AlphaFoldDB" id="A0A167U299"/>
<dbReference type="SUPFAM" id="SSF49464">
    <property type="entry name" value="Carboxypeptidase regulatory domain-like"/>
    <property type="match status" value="1"/>
</dbReference>
<proteinExistence type="predicted"/>
<name>A0A167U299_9FLAO</name>
<dbReference type="STRING" id="249352.SAMN05444395_101143"/>
<evidence type="ECO:0000313" key="1">
    <source>
        <dbReference type="EMBL" id="OAB25188.1"/>
    </source>
</evidence>
<dbReference type="EMBL" id="LVJE01000048">
    <property type="protein sequence ID" value="OAB25188.1"/>
    <property type="molecule type" value="Genomic_DNA"/>
</dbReference>
<dbReference type="Proteomes" id="UP000077164">
    <property type="component" value="Unassembled WGS sequence"/>
</dbReference>
<dbReference type="OrthoDB" id="1431099at2"/>
<sequence>MKIKLLSIILLFTYQTGFSQTEKTIKGHIYFENSIVPNVEVINANSKKVTVSGANGEFSIVAKANDLIVFVSKNYELKKVLIDEKSLDKTFITVELSLKPEELKEVVLTKMPAIKLSKDAKWEQGKLDKMALEKAAITPKVIGVYTGKIENGMDILRIGGMILGLFIKEKEEKIKHEVPQIEFTVLAKASCNQKFYLENLKLKLDEIDLFLQFCDADPKSKTVTENSNVLSMMDFLTTKNLEFKKL</sequence>